<evidence type="ECO:0000256" key="9">
    <source>
        <dbReference type="SAM" id="MobiDB-lite"/>
    </source>
</evidence>
<accession>A0A316U5V7</accession>
<feature type="region of interest" description="Disordered" evidence="9">
    <location>
        <begin position="1"/>
        <end position="28"/>
    </location>
</feature>
<feature type="region of interest" description="Disordered" evidence="9">
    <location>
        <begin position="47"/>
        <end position="124"/>
    </location>
</feature>
<dbReference type="PANTHER" id="PTHR14773">
    <property type="entry name" value="WD REPEAT-CONTAINING PROTEIN 76"/>
    <property type="match status" value="1"/>
</dbReference>
<comment type="similarity">
    <text evidence="1">Belongs to the WD repeat DDB2/WDR76 family.</text>
</comment>
<evidence type="ECO:0000313" key="11">
    <source>
        <dbReference type="Proteomes" id="UP000245942"/>
    </source>
</evidence>
<evidence type="ECO:0000313" key="10">
    <source>
        <dbReference type="EMBL" id="PWN20580.1"/>
    </source>
</evidence>
<feature type="compositionally biased region" description="Polar residues" evidence="9">
    <location>
        <begin position="1"/>
        <end position="10"/>
    </location>
</feature>
<feature type="compositionally biased region" description="Basic and acidic residues" evidence="9">
    <location>
        <begin position="64"/>
        <end position="88"/>
    </location>
</feature>
<protein>
    <recommendedName>
        <fullName evidence="3">DNA damage-binding protein CMR1</fullName>
    </recommendedName>
    <alternativeName>
        <fullName evidence="2">DNA damage-binding protein cmr1</fullName>
    </alternativeName>
</protein>
<dbReference type="GeneID" id="37014209"/>
<keyword evidence="4 8" id="KW-0853">WD repeat</keyword>
<dbReference type="InterPro" id="IPR019775">
    <property type="entry name" value="WD40_repeat_CS"/>
</dbReference>
<dbReference type="InterPro" id="IPR036322">
    <property type="entry name" value="WD40_repeat_dom_sf"/>
</dbReference>
<dbReference type="AlphaFoldDB" id="A0A316U5V7"/>
<dbReference type="GO" id="GO:0006974">
    <property type="term" value="P:DNA damage response"/>
    <property type="evidence" value="ECO:0007669"/>
    <property type="project" value="UniProtKB-KW"/>
</dbReference>
<evidence type="ECO:0000256" key="2">
    <source>
        <dbReference type="ARBA" id="ARBA00020027"/>
    </source>
</evidence>
<evidence type="ECO:0000256" key="6">
    <source>
        <dbReference type="ARBA" id="ARBA00022763"/>
    </source>
</evidence>
<dbReference type="PANTHER" id="PTHR14773:SF0">
    <property type="entry name" value="WD REPEAT-CONTAINING PROTEIN 76"/>
    <property type="match status" value="1"/>
</dbReference>
<feature type="region of interest" description="Disordered" evidence="9">
    <location>
        <begin position="176"/>
        <end position="209"/>
    </location>
</feature>
<evidence type="ECO:0000256" key="7">
    <source>
        <dbReference type="ARBA" id="ARBA00023125"/>
    </source>
</evidence>
<evidence type="ECO:0000256" key="4">
    <source>
        <dbReference type="ARBA" id="ARBA00022574"/>
    </source>
</evidence>
<evidence type="ECO:0000256" key="8">
    <source>
        <dbReference type="PROSITE-ProRule" id="PRU00221"/>
    </source>
</evidence>
<evidence type="ECO:0000256" key="1">
    <source>
        <dbReference type="ARBA" id="ARBA00005434"/>
    </source>
</evidence>
<feature type="region of interest" description="Disordered" evidence="9">
    <location>
        <begin position="552"/>
        <end position="617"/>
    </location>
</feature>
<proteinExistence type="inferred from homology"/>
<feature type="region of interest" description="Disordered" evidence="9">
    <location>
        <begin position="267"/>
        <end position="288"/>
    </location>
</feature>
<dbReference type="PROSITE" id="PS00678">
    <property type="entry name" value="WD_REPEATS_1"/>
    <property type="match status" value="1"/>
</dbReference>
<reference evidence="10 11" key="1">
    <citation type="journal article" date="2018" name="Mol. Biol. Evol.">
        <title>Broad Genomic Sampling Reveals a Smut Pathogenic Ancestry of the Fungal Clade Ustilaginomycotina.</title>
        <authorList>
            <person name="Kijpornyongpan T."/>
            <person name="Mondo S.J."/>
            <person name="Barry K."/>
            <person name="Sandor L."/>
            <person name="Lee J."/>
            <person name="Lipzen A."/>
            <person name="Pangilinan J."/>
            <person name="LaButti K."/>
            <person name="Hainaut M."/>
            <person name="Henrissat B."/>
            <person name="Grigoriev I.V."/>
            <person name="Spatafora J.W."/>
            <person name="Aime M.C."/>
        </authorList>
    </citation>
    <scope>NUCLEOTIDE SEQUENCE [LARGE SCALE GENOMIC DNA]</scope>
    <source>
        <strain evidence="10 11">MCA 4718</strain>
    </source>
</reference>
<dbReference type="GO" id="GO:2000001">
    <property type="term" value="P:regulation of DNA damage checkpoint"/>
    <property type="evidence" value="ECO:0007669"/>
    <property type="project" value="TreeGrafter"/>
</dbReference>
<evidence type="ECO:0000256" key="3">
    <source>
        <dbReference type="ARBA" id="ARBA00021132"/>
    </source>
</evidence>
<dbReference type="InterPro" id="IPR050853">
    <property type="entry name" value="WD_repeat_DNA-damage-binding"/>
</dbReference>
<feature type="region of interest" description="Disordered" evidence="9">
    <location>
        <begin position="391"/>
        <end position="424"/>
    </location>
</feature>
<feature type="repeat" description="WD" evidence="8">
    <location>
        <begin position="501"/>
        <end position="535"/>
    </location>
</feature>
<dbReference type="Gene3D" id="2.130.10.10">
    <property type="entry name" value="YVTN repeat-like/Quinoprotein amine dehydrogenase"/>
    <property type="match status" value="3"/>
</dbReference>
<keyword evidence="5" id="KW-0677">Repeat</keyword>
<keyword evidence="6" id="KW-0227">DNA damage</keyword>
<dbReference type="STRING" id="1684307.A0A316U5V7"/>
<keyword evidence="11" id="KW-1185">Reference proteome</keyword>
<dbReference type="SUPFAM" id="SSF50978">
    <property type="entry name" value="WD40 repeat-like"/>
    <property type="match status" value="1"/>
</dbReference>
<dbReference type="PROSITE" id="PS50294">
    <property type="entry name" value="WD_REPEATS_REGION"/>
    <property type="match status" value="1"/>
</dbReference>
<sequence>MSSPQDSGTASPLEDDEVNFESGDEYEETIRKQRAENAALLASLELSTGGSALVDPEGTKRKRSAADVEERKKKRLSEQRIRAAEDRKKRLKAEAANGGPDLRPARTSARLRGKLPAGMEEENKRIEAEKKEMEFKRAQSKKLLHQEHKLLALLGEDEEAKKKEEALIGALQAVIAREDEEEEEKKSKASLKSSARGGLGDETDEVDTDRALQELQEEIDKMDLLAAKKVTPKRLYTAAWHPSVQRELLFTGDKEGHIGVWEPFAKKAHTSGGDDDETAESKEDLDQVTGDDGIAYTLRIPDDSSPISCLKVPPHNPTKLFSSSYNSTLRKIDLEKGVSEQVFSFSTEDDDDGGDGALLSVFDFQREGDGGATAGGDVIWCGDHRGGVVRIDLREPGAPPGPGAGSARSKRSNGGSGGGGGSNWQRWQLCEKKIGGLSINPMSPHVLSVASLDQSIHLFDTRRLSTLPQTSFIPTTYKHVDPDTLSLLQQDVLEGGAQLGWKKSKQASTSVDFSPDGSKLAAVSYDDVVKVWEMDKEWLDVDVVSGATAGAGTVAKKGRASTSSTKSNATPKKGGLMRYFKKEEGEEVEDLKGTSTSSSKGNGRKGATSSAQSRPTDLLASPLVIPHNNQTGKWLTLFRVRWAPTPTSTSANHFTIGNMRRSIDLYSAEGKYLRGLYDEEWQSAVPAVCVFHPAGGVGSQIGERVMGGSASGRCVLWGRPREGSDGEAA</sequence>
<dbReference type="Pfam" id="PF00400">
    <property type="entry name" value="WD40"/>
    <property type="match status" value="1"/>
</dbReference>
<organism evidence="10 11">
    <name type="scientific">Pseudomicrostroma glucosiphilum</name>
    <dbReference type="NCBI Taxonomy" id="1684307"/>
    <lineage>
        <taxon>Eukaryota</taxon>
        <taxon>Fungi</taxon>
        <taxon>Dikarya</taxon>
        <taxon>Basidiomycota</taxon>
        <taxon>Ustilaginomycotina</taxon>
        <taxon>Exobasidiomycetes</taxon>
        <taxon>Microstromatales</taxon>
        <taxon>Microstromatales incertae sedis</taxon>
        <taxon>Pseudomicrostroma</taxon>
    </lineage>
</organism>
<feature type="compositionally biased region" description="Polar residues" evidence="9">
    <location>
        <begin position="560"/>
        <end position="570"/>
    </location>
</feature>
<name>A0A316U5V7_9BASI</name>
<dbReference type="OrthoDB" id="9890280at2759"/>
<dbReference type="InterPro" id="IPR001680">
    <property type="entry name" value="WD40_rpt"/>
</dbReference>
<dbReference type="Proteomes" id="UP000245942">
    <property type="component" value="Unassembled WGS sequence"/>
</dbReference>
<dbReference type="EMBL" id="KZ819327">
    <property type="protein sequence ID" value="PWN20580.1"/>
    <property type="molecule type" value="Genomic_DNA"/>
</dbReference>
<dbReference type="InterPro" id="IPR015943">
    <property type="entry name" value="WD40/YVTN_repeat-like_dom_sf"/>
</dbReference>
<evidence type="ECO:0000256" key="5">
    <source>
        <dbReference type="ARBA" id="ARBA00022737"/>
    </source>
</evidence>
<dbReference type="PROSITE" id="PS50082">
    <property type="entry name" value="WD_REPEATS_2"/>
    <property type="match status" value="1"/>
</dbReference>
<gene>
    <name evidence="10" type="ORF">BCV69DRAFT_282789</name>
</gene>
<dbReference type="GO" id="GO:0003677">
    <property type="term" value="F:DNA binding"/>
    <property type="evidence" value="ECO:0007669"/>
    <property type="project" value="UniProtKB-KW"/>
</dbReference>
<dbReference type="GO" id="GO:0005634">
    <property type="term" value="C:nucleus"/>
    <property type="evidence" value="ECO:0007669"/>
    <property type="project" value="TreeGrafter"/>
</dbReference>
<feature type="compositionally biased region" description="Acidic residues" evidence="9">
    <location>
        <begin position="13"/>
        <end position="27"/>
    </location>
</feature>
<dbReference type="SMART" id="SM00320">
    <property type="entry name" value="WD40"/>
    <property type="match status" value="4"/>
</dbReference>
<dbReference type="RefSeq" id="XP_025347740.1">
    <property type="nucleotide sequence ID" value="XM_025492475.1"/>
</dbReference>
<keyword evidence="7" id="KW-0238">DNA-binding</keyword>